<organism evidence="2 3">
    <name type="scientific">Kroppenstedtia pulmonis</name>
    <dbReference type="NCBI Taxonomy" id="1380685"/>
    <lineage>
        <taxon>Bacteria</taxon>
        <taxon>Bacillati</taxon>
        <taxon>Bacillota</taxon>
        <taxon>Bacilli</taxon>
        <taxon>Bacillales</taxon>
        <taxon>Thermoactinomycetaceae</taxon>
        <taxon>Kroppenstedtia</taxon>
    </lineage>
</organism>
<proteinExistence type="predicted"/>
<protein>
    <submittedName>
        <fullName evidence="2">DUF4367 domain-containing protein</fullName>
    </submittedName>
</protein>
<dbReference type="RefSeq" id="WP_173224121.1">
    <property type="nucleotide sequence ID" value="NZ_CP048104.1"/>
</dbReference>
<dbReference type="Proteomes" id="UP000503088">
    <property type="component" value="Chromosome"/>
</dbReference>
<dbReference type="PANTHER" id="PTHR37507">
    <property type="entry name" value="SPORULATION PROTEIN YDCC"/>
    <property type="match status" value="1"/>
</dbReference>
<name>A0A7D4C8D7_9BACL</name>
<dbReference type="InterPro" id="IPR052944">
    <property type="entry name" value="Sporulation_related"/>
</dbReference>
<dbReference type="Pfam" id="PF14285">
    <property type="entry name" value="DUF4367"/>
    <property type="match status" value="1"/>
</dbReference>
<dbReference type="EMBL" id="CP048104">
    <property type="protein sequence ID" value="QKG85456.1"/>
    <property type="molecule type" value="Genomic_DNA"/>
</dbReference>
<dbReference type="PROSITE" id="PS51257">
    <property type="entry name" value="PROKAR_LIPOPROTEIN"/>
    <property type="match status" value="1"/>
</dbReference>
<dbReference type="Gene3D" id="2.50.20.10">
    <property type="entry name" value="Lipoprotein localisation LolA/LolB/LppX"/>
    <property type="match status" value="1"/>
</dbReference>
<accession>A0A7D4C8D7</accession>
<gene>
    <name evidence="2" type="ORF">GXN76_14010</name>
</gene>
<sequence length="343" mass="39370">MRRIAWVLIVMTVIAVFLTACGQKTPEQIISDLSKRSEKLKSYKSQGKMTIHTGDQPQEYEVEVWYKKPHFYRVALKNTKKDVTQILLRNDEGVFVLTPHLDKSFRFQSDWPENGGQVYLYQSLLDSIIHDSSRKLEIAEKSYQFDVAAEYSQNKTLNKQRIQMDSNYNPQKVEVMDDEDKVMVEVQFDRFEPDASFDDNAFDMERNMTGYAGKPLPAWSKKEEGKKGKKESFGVLTPEYIPGGSKLVDENTVNTPEGKAVIMRYKGKEPFTITQKKPEAAVTSLPVYGKPIQLESTYGVLLEMDGKKRLSWTAEEIDLDLYGKLSEQEMVQIARSVTKKSEK</sequence>
<evidence type="ECO:0000313" key="3">
    <source>
        <dbReference type="Proteomes" id="UP000503088"/>
    </source>
</evidence>
<evidence type="ECO:0000259" key="1">
    <source>
        <dbReference type="Pfam" id="PF14285"/>
    </source>
</evidence>
<evidence type="ECO:0000313" key="2">
    <source>
        <dbReference type="EMBL" id="QKG85456.1"/>
    </source>
</evidence>
<dbReference type="SUPFAM" id="SSF89392">
    <property type="entry name" value="Prokaryotic lipoproteins and lipoprotein localization factors"/>
    <property type="match status" value="1"/>
</dbReference>
<dbReference type="PANTHER" id="PTHR37507:SF2">
    <property type="entry name" value="SPORULATION PROTEIN YDCC"/>
    <property type="match status" value="1"/>
</dbReference>
<dbReference type="KEGG" id="kpul:GXN76_14010"/>
<dbReference type="InterPro" id="IPR029046">
    <property type="entry name" value="LolA/LolB/LppX"/>
</dbReference>
<dbReference type="AlphaFoldDB" id="A0A7D4C8D7"/>
<reference evidence="2 3" key="1">
    <citation type="submission" date="2020-01" db="EMBL/GenBank/DDBJ databases">
        <authorList>
            <person name="Gulvik C.A."/>
            <person name="Batra D.G."/>
        </authorList>
    </citation>
    <scope>NUCLEOTIDE SEQUENCE [LARGE SCALE GENOMIC DNA]</scope>
    <source>
        <strain evidence="2 3">W9323</strain>
    </source>
</reference>
<keyword evidence="3" id="KW-1185">Reference proteome</keyword>
<feature type="domain" description="DUF4367" evidence="1">
    <location>
        <begin position="236"/>
        <end position="337"/>
    </location>
</feature>
<dbReference type="InterPro" id="IPR025377">
    <property type="entry name" value="DUF4367"/>
</dbReference>